<protein>
    <submittedName>
        <fullName evidence="2">Uncharacterized protein</fullName>
    </submittedName>
</protein>
<keyword evidence="3" id="KW-1185">Reference proteome</keyword>
<proteinExistence type="predicted"/>
<name>A0A540MKN2_MALBA</name>
<evidence type="ECO:0000256" key="1">
    <source>
        <dbReference type="SAM" id="MobiDB-lite"/>
    </source>
</evidence>
<feature type="region of interest" description="Disordered" evidence="1">
    <location>
        <begin position="1"/>
        <end position="28"/>
    </location>
</feature>
<evidence type="ECO:0000313" key="3">
    <source>
        <dbReference type="Proteomes" id="UP000315295"/>
    </source>
</evidence>
<dbReference type="Proteomes" id="UP000315295">
    <property type="component" value="Unassembled WGS sequence"/>
</dbReference>
<comment type="caution">
    <text evidence="2">The sequence shown here is derived from an EMBL/GenBank/DDBJ whole genome shotgun (WGS) entry which is preliminary data.</text>
</comment>
<dbReference type="AlphaFoldDB" id="A0A540MKN2"/>
<dbReference type="EMBL" id="VIEB01000248">
    <property type="protein sequence ID" value="TQD98752.1"/>
    <property type="molecule type" value="Genomic_DNA"/>
</dbReference>
<sequence length="112" mass="11818">MKKGRKTKEAARSSKKSNANEKNIPVHSRKEAKAAFYNESEVVDDSVVDKPSVDGVVDDIQATDDTNVGAIVLVTDDTNVGANVSATDDIDVGVDVEVTEPFPGGPTDTSLL</sequence>
<organism evidence="2 3">
    <name type="scientific">Malus baccata</name>
    <name type="common">Siberian crab apple</name>
    <name type="synonym">Pyrus baccata</name>
    <dbReference type="NCBI Taxonomy" id="106549"/>
    <lineage>
        <taxon>Eukaryota</taxon>
        <taxon>Viridiplantae</taxon>
        <taxon>Streptophyta</taxon>
        <taxon>Embryophyta</taxon>
        <taxon>Tracheophyta</taxon>
        <taxon>Spermatophyta</taxon>
        <taxon>Magnoliopsida</taxon>
        <taxon>eudicotyledons</taxon>
        <taxon>Gunneridae</taxon>
        <taxon>Pentapetalae</taxon>
        <taxon>rosids</taxon>
        <taxon>fabids</taxon>
        <taxon>Rosales</taxon>
        <taxon>Rosaceae</taxon>
        <taxon>Amygdaloideae</taxon>
        <taxon>Maleae</taxon>
        <taxon>Malus</taxon>
    </lineage>
</organism>
<accession>A0A540MKN2</accession>
<evidence type="ECO:0000313" key="2">
    <source>
        <dbReference type="EMBL" id="TQD98752.1"/>
    </source>
</evidence>
<reference evidence="2 3" key="1">
    <citation type="journal article" date="2019" name="G3 (Bethesda)">
        <title>Sequencing of a Wild Apple (Malus baccata) Genome Unravels the Differences Between Cultivated and Wild Apple Species Regarding Disease Resistance and Cold Tolerance.</title>
        <authorList>
            <person name="Chen X."/>
        </authorList>
    </citation>
    <scope>NUCLEOTIDE SEQUENCE [LARGE SCALE GENOMIC DNA]</scope>
    <source>
        <strain evidence="3">cv. Shandingzi</strain>
        <tissue evidence="2">Leaves</tissue>
    </source>
</reference>
<gene>
    <name evidence="2" type="ORF">C1H46_015661</name>
</gene>